<feature type="compositionally biased region" description="Pro residues" evidence="4">
    <location>
        <begin position="134"/>
        <end position="146"/>
    </location>
</feature>
<feature type="region of interest" description="Disordered" evidence="4">
    <location>
        <begin position="118"/>
        <end position="159"/>
    </location>
</feature>
<feature type="compositionally biased region" description="Gly residues" evidence="4">
    <location>
        <begin position="123"/>
        <end position="133"/>
    </location>
</feature>
<dbReference type="HOGENOM" id="CLU_020120_0_2_9"/>
<keyword evidence="5" id="KW-1133">Transmembrane helix</keyword>
<feature type="transmembrane region" description="Helical" evidence="5">
    <location>
        <begin position="20"/>
        <end position="40"/>
    </location>
</feature>
<dbReference type="Gene3D" id="2.40.10.120">
    <property type="match status" value="1"/>
</dbReference>
<dbReference type="PANTHER" id="PTHR43343:SF3">
    <property type="entry name" value="PROTEASE DO-LIKE 8, CHLOROPLASTIC"/>
    <property type="match status" value="1"/>
</dbReference>
<dbReference type="GO" id="GO:0004252">
    <property type="term" value="F:serine-type endopeptidase activity"/>
    <property type="evidence" value="ECO:0007669"/>
    <property type="project" value="InterPro"/>
</dbReference>
<keyword evidence="2" id="KW-0645">Protease</keyword>
<protein>
    <submittedName>
        <fullName evidence="7">Trypsin-like serine protease with C-terminal PDZ domain</fullName>
    </submittedName>
</protein>
<dbReference type="InterPro" id="IPR043504">
    <property type="entry name" value="Peptidase_S1_PA_chymotrypsin"/>
</dbReference>
<dbReference type="PRINTS" id="PR00834">
    <property type="entry name" value="PROTEASES2C"/>
</dbReference>
<dbReference type="Pfam" id="PF13365">
    <property type="entry name" value="Trypsin_2"/>
    <property type="match status" value="1"/>
</dbReference>
<name>K6PPF1_9FIRM</name>
<dbReference type="InterPro" id="IPR041489">
    <property type="entry name" value="PDZ_6"/>
</dbReference>
<dbReference type="Gene3D" id="2.30.42.10">
    <property type="match status" value="1"/>
</dbReference>
<comment type="similarity">
    <text evidence="1">Belongs to the peptidase S1C family.</text>
</comment>
<feature type="domain" description="PDZ" evidence="6">
    <location>
        <begin position="335"/>
        <end position="428"/>
    </location>
</feature>
<dbReference type="OrthoDB" id="9758917at2"/>
<keyword evidence="3" id="KW-0378">Hydrolase</keyword>
<dbReference type="AlphaFoldDB" id="K6PPF1"/>
<reference evidence="7" key="1">
    <citation type="submission" date="2010-10" db="EMBL/GenBank/DDBJ databases">
        <authorList>
            <consortium name="US DOE Joint Genome Institute (JGI-PGF)"/>
            <person name="Lucas S."/>
            <person name="Copeland A."/>
            <person name="Lapidus A."/>
            <person name="Bruce D."/>
            <person name="Goodwin L."/>
            <person name="Pitluck S."/>
            <person name="Kyrpides N."/>
            <person name="Mavromatis K."/>
            <person name="Detter J.C."/>
            <person name="Han C."/>
            <person name="Land M."/>
            <person name="Hauser L."/>
            <person name="Markowitz V."/>
            <person name="Cheng J.-F."/>
            <person name="Hugenholtz P."/>
            <person name="Woyke T."/>
            <person name="Wu D."/>
            <person name="Pukall R."/>
            <person name="Wahrenburg C."/>
            <person name="Brambilla E."/>
            <person name="Klenk H.-P."/>
            <person name="Eisen J.A."/>
        </authorList>
    </citation>
    <scope>NUCLEOTIDE SEQUENCE [LARGE SCALE GENOMIC DNA]</scope>
    <source>
        <strain evidence="7">DSM 13965</strain>
    </source>
</reference>
<dbReference type="Proteomes" id="UP000005710">
    <property type="component" value="Unassembled WGS sequence"/>
</dbReference>
<keyword evidence="5" id="KW-0812">Transmembrane</keyword>
<dbReference type="InterPro" id="IPR036034">
    <property type="entry name" value="PDZ_sf"/>
</dbReference>
<reference evidence="7" key="2">
    <citation type="submission" date="2012-10" db="EMBL/GenBank/DDBJ databases">
        <title>Improved high-quality draft of Thermaerobacter subterraneus C21, DSM 13965.</title>
        <authorList>
            <consortium name="DOE Joint Genome Institute"/>
            <person name="Eisen J."/>
            <person name="Huntemann M."/>
            <person name="Wei C.-L."/>
            <person name="Han J."/>
            <person name="Detter J.C."/>
            <person name="Han C."/>
            <person name="Tapia R."/>
            <person name="Chen A."/>
            <person name="Kyrpides N."/>
            <person name="Mavromatis K."/>
            <person name="Markowitz V."/>
            <person name="Szeto E."/>
            <person name="Ivanova N."/>
            <person name="Mikhailova N."/>
            <person name="Ovchinnikova G."/>
            <person name="Pagani I."/>
            <person name="Pati A."/>
            <person name="Goodwin L."/>
            <person name="Nordberg H.P."/>
            <person name="Cantor M.N."/>
            <person name="Hua S.X."/>
            <person name="Woyke T."/>
            <person name="Eisen J."/>
            <person name="Klenk H.-P."/>
        </authorList>
    </citation>
    <scope>NUCLEOTIDE SEQUENCE [LARGE SCALE GENOMIC DNA]</scope>
    <source>
        <strain evidence="7">DSM 13965</strain>
    </source>
</reference>
<comment type="caution">
    <text evidence="7">The sequence shown here is derived from an EMBL/GenBank/DDBJ whole genome shotgun (WGS) entry which is preliminary data.</text>
</comment>
<dbReference type="RefSeq" id="WP_006902782.1">
    <property type="nucleotide sequence ID" value="NZ_JH976535.1"/>
</dbReference>
<dbReference type="InterPro" id="IPR001478">
    <property type="entry name" value="PDZ"/>
</dbReference>
<evidence type="ECO:0000256" key="3">
    <source>
        <dbReference type="ARBA" id="ARBA00022801"/>
    </source>
</evidence>
<dbReference type="PANTHER" id="PTHR43343">
    <property type="entry name" value="PEPTIDASE S12"/>
    <property type="match status" value="1"/>
</dbReference>
<evidence type="ECO:0000256" key="4">
    <source>
        <dbReference type="SAM" id="MobiDB-lite"/>
    </source>
</evidence>
<dbReference type="Gene3D" id="2.40.10.10">
    <property type="entry name" value="Trypsin-like serine proteases"/>
    <property type="match status" value="1"/>
</dbReference>
<proteinExistence type="inferred from homology"/>
<sequence length="442" mass="44940">MKGFREGARRAVRRLAGGWVLALLAGVVGGLVGAGAAWLAKPGILGAGLWPAGPAASSPAEAIHRIAGPSVVGVISTYLRPHPVTGTPMVAARATGSGVVFDARGFIVTNHHVVSMPAAPGTTAGGTGSAGAPGGPPSPSASPPGSSPGRAGGGPDRHADIHPQRIEVLLPSGRRVPARLVAEDYPYSDLAVLWVDPKRAGPLQPATFADSDRVRVGQWVAAIGSPAGLFRSVSLGIVSGVREELFQPVPPPAAGAPVVGERIFRLIQTDAAINPGNSGGALVDARGRVIGINTVKIAGGGGLEDHFEGLGFAIPANDVRRIAGDLIRYGRVRRPSLGVEVVDVVQVTALAREDPAWALEFATALARGRGAVIWRVEPGSPAARAGLARGEVVVGCDGEPVHDTVDLLRIIDGKAAGQQVTLEVAGAAGTRRIQVTLAELGT</sequence>
<dbReference type="InterPro" id="IPR009003">
    <property type="entry name" value="Peptidase_S1_PA"/>
</dbReference>
<evidence type="ECO:0000259" key="6">
    <source>
        <dbReference type="SMART" id="SM00228"/>
    </source>
</evidence>
<dbReference type="InterPro" id="IPR051201">
    <property type="entry name" value="Chloro_Bact_Ser_Proteases"/>
</dbReference>
<dbReference type="SUPFAM" id="SSF50494">
    <property type="entry name" value="Trypsin-like serine proteases"/>
    <property type="match status" value="1"/>
</dbReference>
<dbReference type="Pfam" id="PF17820">
    <property type="entry name" value="PDZ_6"/>
    <property type="match status" value="1"/>
</dbReference>
<dbReference type="InterPro" id="IPR001940">
    <property type="entry name" value="Peptidase_S1C"/>
</dbReference>
<organism evidence="7 8">
    <name type="scientific">Thermaerobacter subterraneus DSM 13965</name>
    <dbReference type="NCBI Taxonomy" id="867903"/>
    <lineage>
        <taxon>Bacteria</taxon>
        <taxon>Bacillati</taxon>
        <taxon>Bacillota</taxon>
        <taxon>Clostridia</taxon>
        <taxon>Eubacteriales</taxon>
        <taxon>Clostridiales Family XVII. Incertae Sedis</taxon>
        <taxon>Thermaerobacter</taxon>
    </lineage>
</organism>
<dbReference type="eggNOG" id="COG0265">
    <property type="taxonomic scope" value="Bacteria"/>
</dbReference>
<keyword evidence="8" id="KW-1185">Reference proteome</keyword>
<gene>
    <name evidence="7" type="ORF">ThesuDRAFT_00503</name>
</gene>
<dbReference type="EMBL" id="AENY02000002">
    <property type="protein sequence ID" value="EKP94797.1"/>
    <property type="molecule type" value="Genomic_DNA"/>
</dbReference>
<dbReference type="SMART" id="SM00228">
    <property type="entry name" value="PDZ"/>
    <property type="match status" value="1"/>
</dbReference>
<dbReference type="GO" id="GO:0006508">
    <property type="term" value="P:proteolysis"/>
    <property type="evidence" value="ECO:0007669"/>
    <property type="project" value="UniProtKB-KW"/>
</dbReference>
<accession>K6PPF1</accession>
<evidence type="ECO:0000313" key="7">
    <source>
        <dbReference type="EMBL" id="EKP94797.1"/>
    </source>
</evidence>
<evidence type="ECO:0000313" key="8">
    <source>
        <dbReference type="Proteomes" id="UP000005710"/>
    </source>
</evidence>
<keyword evidence="5" id="KW-0472">Membrane</keyword>
<evidence type="ECO:0000256" key="1">
    <source>
        <dbReference type="ARBA" id="ARBA00010541"/>
    </source>
</evidence>
<dbReference type="SUPFAM" id="SSF50156">
    <property type="entry name" value="PDZ domain-like"/>
    <property type="match status" value="1"/>
</dbReference>
<evidence type="ECO:0000256" key="2">
    <source>
        <dbReference type="ARBA" id="ARBA00022670"/>
    </source>
</evidence>
<dbReference type="STRING" id="867903.ThesuDRAFT_00503"/>
<evidence type="ECO:0000256" key="5">
    <source>
        <dbReference type="SAM" id="Phobius"/>
    </source>
</evidence>